<accession>A0A517P2H7</accession>
<feature type="compositionally biased region" description="Polar residues" evidence="1">
    <location>
        <begin position="233"/>
        <end position="244"/>
    </location>
</feature>
<feature type="compositionally biased region" description="Polar residues" evidence="1">
    <location>
        <begin position="182"/>
        <end position="199"/>
    </location>
</feature>
<feature type="region of interest" description="Disordered" evidence="1">
    <location>
        <begin position="1"/>
        <end position="75"/>
    </location>
</feature>
<evidence type="ECO:0000313" key="2">
    <source>
        <dbReference type="EMBL" id="QDT13584.1"/>
    </source>
</evidence>
<keyword evidence="3" id="KW-1185">Reference proteome</keyword>
<evidence type="ECO:0000313" key="3">
    <source>
        <dbReference type="Proteomes" id="UP000319817"/>
    </source>
</evidence>
<dbReference type="AlphaFoldDB" id="A0A517P2H7"/>
<protein>
    <submittedName>
        <fullName evidence="2">Uncharacterized protein</fullName>
    </submittedName>
</protein>
<feature type="compositionally biased region" description="Polar residues" evidence="1">
    <location>
        <begin position="96"/>
        <end position="112"/>
    </location>
</feature>
<feature type="compositionally biased region" description="Basic and acidic residues" evidence="1">
    <location>
        <begin position="48"/>
        <end position="58"/>
    </location>
</feature>
<sequence>MASSAGQPIPKRTWQSRSAAKFTSKQQRHSHASAAGASHGHSPTDAIRSSEKKGEFHSANRCGLRARSSDTANGPWLAPAAHIARASWPVVLASQSPRRTWQSRSAAKCTSKQQRHSHASTAGASHGHSPTDAIRSSEKKANFTDQIAANCEPDRVIPQTAVASASGSYCSGASWPVVLASQSPRRTWQSRSAAKFTSKQQRHSHASAAGAGASHGHSPAGAIRSSEKKRISQTKSLRTASPIE</sequence>
<feature type="compositionally biased region" description="Low complexity" evidence="1">
    <location>
        <begin position="32"/>
        <end position="41"/>
    </location>
</feature>
<reference evidence="2 3" key="1">
    <citation type="submission" date="2019-02" db="EMBL/GenBank/DDBJ databases">
        <title>Deep-cultivation of Planctomycetes and their phenomic and genomic characterization uncovers novel biology.</title>
        <authorList>
            <person name="Wiegand S."/>
            <person name="Jogler M."/>
            <person name="Boedeker C."/>
            <person name="Pinto D."/>
            <person name="Vollmers J."/>
            <person name="Rivas-Marin E."/>
            <person name="Kohn T."/>
            <person name="Peeters S.H."/>
            <person name="Heuer A."/>
            <person name="Rast P."/>
            <person name="Oberbeckmann S."/>
            <person name="Bunk B."/>
            <person name="Jeske O."/>
            <person name="Meyerdierks A."/>
            <person name="Storesund J.E."/>
            <person name="Kallscheuer N."/>
            <person name="Luecker S."/>
            <person name="Lage O.M."/>
            <person name="Pohl T."/>
            <person name="Merkel B.J."/>
            <person name="Hornburger P."/>
            <person name="Mueller R.-W."/>
            <person name="Bruemmer F."/>
            <person name="Labrenz M."/>
            <person name="Spormann A.M."/>
            <person name="Op den Camp H."/>
            <person name="Overmann J."/>
            <person name="Amann R."/>
            <person name="Jetten M.S.M."/>
            <person name="Mascher T."/>
            <person name="Medema M.H."/>
            <person name="Devos D.P."/>
            <person name="Kaster A.-K."/>
            <person name="Ovreas L."/>
            <person name="Rohde M."/>
            <person name="Galperin M.Y."/>
            <person name="Jogler C."/>
        </authorList>
    </citation>
    <scope>NUCLEOTIDE SEQUENCE [LARGE SCALE GENOMIC DNA]</scope>
    <source>
        <strain evidence="2 3">K23_9</strain>
    </source>
</reference>
<gene>
    <name evidence="2" type="ORF">K239x_56040</name>
</gene>
<dbReference type="EMBL" id="CP036526">
    <property type="protein sequence ID" value="QDT13584.1"/>
    <property type="molecule type" value="Genomic_DNA"/>
</dbReference>
<feature type="compositionally biased region" description="Low complexity" evidence="1">
    <location>
        <begin position="206"/>
        <end position="222"/>
    </location>
</feature>
<feature type="compositionally biased region" description="Polar residues" evidence="1">
    <location>
        <begin position="13"/>
        <end position="25"/>
    </location>
</feature>
<organism evidence="2 3">
    <name type="scientific">Stieleria marina</name>
    <dbReference type="NCBI Taxonomy" id="1930275"/>
    <lineage>
        <taxon>Bacteria</taxon>
        <taxon>Pseudomonadati</taxon>
        <taxon>Planctomycetota</taxon>
        <taxon>Planctomycetia</taxon>
        <taxon>Pirellulales</taxon>
        <taxon>Pirellulaceae</taxon>
        <taxon>Stieleria</taxon>
    </lineage>
</organism>
<name>A0A517P2H7_9BACT</name>
<feature type="region of interest" description="Disordered" evidence="1">
    <location>
        <begin position="96"/>
        <end position="137"/>
    </location>
</feature>
<proteinExistence type="predicted"/>
<evidence type="ECO:0000256" key="1">
    <source>
        <dbReference type="SAM" id="MobiDB-lite"/>
    </source>
</evidence>
<feature type="region of interest" description="Disordered" evidence="1">
    <location>
        <begin position="182"/>
        <end position="244"/>
    </location>
</feature>
<dbReference type="Proteomes" id="UP000319817">
    <property type="component" value="Chromosome"/>
</dbReference>